<keyword evidence="6" id="KW-1185">Reference proteome</keyword>
<dbReference type="PANTHER" id="PTHR33154:SF33">
    <property type="entry name" value="TRANSCRIPTIONAL REPRESSOR SDPR"/>
    <property type="match status" value="1"/>
</dbReference>
<comment type="caution">
    <text evidence="5">The sequence shown here is derived from an EMBL/GenBank/DDBJ whole genome shotgun (WGS) entry which is preliminary data.</text>
</comment>
<evidence type="ECO:0000313" key="6">
    <source>
        <dbReference type="Proteomes" id="UP000298484"/>
    </source>
</evidence>
<dbReference type="SUPFAM" id="SSF46785">
    <property type="entry name" value="Winged helix' DNA-binding domain"/>
    <property type="match status" value="1"/>
</dbReference>
<feature type="domain" description="HTH arsR-type" evidence="4">
    <location>
        <begin position="302"/>
        <end position="394"/>
    </location>
</feature>
<dbReference type="InterPro" id="IPR036390">
    <property type="entry name" value="WH_DNA-bd_sf"/>
</dbReference>
<protein>
    <submittedName>
        <fullName evidence="5">Transcriptional regulator</fullName>
    </submittedName>
</protein>
<dbReference type="PANTHER" id="PTHR33154">
    <property type="entry name" value="TRANSCRIPTIONAL REGULATOR, ARSR FAMILY"/>
    <property type="match status" value="1"/>
</dbReference>
<dbReference type="OrthoDB" id="9798835at2"/>
<dbReference type="EMBL" id="SRHY01000003">
    <property type="protein sequence ID" value="TFJ93918.1"/>
    <property type="molecule type" value="Genomic_DNA"/>
</dbReference>
<keyword evidence="1" id="KW-0805">Transcription regulation</keyword>
<gene>
    <name evidence="5" type="ORF">E4U82_03645</name>
</gene>
<dbReference type="Proteomes" id="UP000298484">
    <property type="component" value="Unassembled WGS sequence"/>
</dbReference>
<evidence type="ECO:0000256" key="2">
    <source>
        <dbReference type="ARBA" id="ARBA00023125"/>
    </source>
</evidence>
<sequence length="394" mass="46076">MQIFNIQILIKRRATVEKAFFVPAYPKPNLSTAQSLGVNLLTTIQLTDYYFNSSTLSSEWLKDFAAKLPDQTKNDLRLLRTVFAHGVIFRGYYIKTHAHLNDDWEAFIGWWKSMSEREILDLLIYGIRETMDYYYQYLPRIQPVEKTMKGVSLAEDQLKDPKNRRRAIKAVLESWSVQDIEESLAFYNDLQLVKDRIVRLIESFWSSGFKELWERQRDKLYEWQEHNDTKLSKSFRTNVEALLEMTGLYPDTNEMDKLKRSEQLTFIPVVNLGRLLTFENTNQHMYVMFEPSINTSERKTNASGKHLTAMSPAFEGLGDQTRLEILGLLADNTEMFAQQIVTRLDMKQSTLSRHLNQLHKSGLVSIRKEGTTKYFSINKKAIKRVINVLEVIFQ</sequence>
<proteinExistence type="predicted"/>
<evidence type="ECO:0000256" key="1">
    <source>
        <dbReference type="ARBA" id="ARBA00023015"/>
    </source>
</evidence>
<dbReference type="PROSITE" id="PS50987">
    <property type="entry name" value="HTH_ARSR_2"/>
    <property type="match status" value="1"/>
</dbReference>
<dbReference type="Gene3D" id="1.10.10.10">
    <property type="entry name" value="Winged helix-like DNA-binding domain superfamily/Winged helix DNA-binding domain"/>
    <property type="match status" value="1"/>
</dbReference>
<dbReference type="CDD" id="cd00090">
    <property type="entry name" value="HTH_ARSR"/>
    <property type="match status" value="1"/>
</dbReference>
<name>A0A4Y9ADE0_9BACI</name>
<dbReference type="InterPro" id="IPR001845">
    <property type="entry name" value="HTH_ArsR_DNA-bd_dom"/>
</dbReference>
<dbReference type="PRINTS" id="PR00778">
    <property type="entry name" value="HTHARSR"/>
</dbReference>
<keyword evidence="3" id="KW-0804">Transcription</keyword>
<reference evidence="5 6" key="1">
    <citation type="submission" date="2019-03" db="EMBL/GenBank/DDBJ databases">
        <title>Genome sequence of Lentibacillus salicampi ATCC BAA-719.</title>
        <authorList>
            <person name="Maclea K.S."/>
            <person name="Simoes Junior M."/>
        </authorList>
    </citation>
    <scope>NUCLEOTIDE SEQUENCE [LARGE SCALE GENOMIC DNA]</scope>
    <source>
        <strain evidence="5 6">ATCC BAA-719</strain>
    </source>
</reference>
<evidence type="ECO:0000259" key="4">
    <source>
        <dbReference type="PROSITE" id="PS50987"/>
    </source>
</evidence>
<dbReference type="InterPro" id="IPR011991">
    <property type="entry name" value="ArsR-like_HTH"/>
</dbReference>
<dbReference type="SMART" id="SM00418">
    <property type="entry name" value="HTH_ARSR"/>
    <property type="match status" value="1"/>
</dbReference>
<dbReference type="NCBIfam" id="NF033788">
    <property type="entry name" value="HTH_metalloreg"/>
    <property type="match status" value="1"/>
</dbReference>
<evidence type="ECO:0000256" key="3">
    <source>
        <dbReference type="ARBA" id="ARBA00023163"/>
    </source>
</evidence>
<keyword evidence="2" id="KW-0238">DNA-binding</keyword>
<dbReference type="InterPro" id="IPR036388">
    <property type="entry name" value="WH-like_DNA-bd_sf"/>
</dbReference>
<organism evidence="5 6">
    <name type="scientific">Lentibacillus salicampi</name>
    <dbReference type="NCBI Taxonomy" id="175306"/>
    <lineage>
        <taxon>Bacteria</taxon>
        <taxon>Bacillati</taxon>
        <taxon>Bacillota</taxon>
        <taxon>Bacilli</taxon>
        <taxon>Bacillales</taxon>
        <taxon>Bacillaceae</taxon>
        <taxon>Lentibacillus</taxon>
    </lineage>
</organism>
<dbReference type="GO" id="GO:0003677">
    <property type="term" value="F:DNA binding"/>
    <property type="evidence" value="ECO:0007669"/>
    <property type="project" value="UniProtKB-KW"/>
</dbReference>
<dbReference type="InterPro" id="IPR051081">
    <property type="entry name" value="HTH_MetalResp_TranReg"/>
</dbReference>
<dbReference type="GO" id="GO:0003700">
    <property type="term" value="F:DNA-binding transcription factor activity"/>
    <property type="evidence" value="ECO:0007669"/>
    <property type="project" value="InterPro"/>
</dbReference>
<accession>A0A4Y9ADE0</accession>
<dbReference type="AlphaFoldDB" id="A0A4Y9ADE0"/>
<evidence type="ECO:0000313" key="5">
    <source>
        <dbReference type="EMBL" id="TFJ93918.1"/>
    </source>
</evidence>
<dbReference type="Pfam" id="PF01022">
    <property type="entry name" value="HTH_5"/>
    <property type="match status" value="1"/>
</dbReference>